<dbReference type="STRING" id="2903.R1FGG5"/>
<dbReference type="HOGENOM" id="CLU_2202013_0_0_1"/>
<dbReference type="RefSeq" id="XP_005760608.1">
    <property type="nucleotide sequence ID" value="XM_005760551.1"/>
</dbReference>
<dbReference type="Gene3D" id="3.40.50.300">
    <property type="entry name" value="P-loop containing nucleotide triphosphate hydrolases"/>
    <property type="match status" value="1"/>
</dbReference>
<evidence type="ECO:0000313" key="2">
    <source>
        <dbReference type="EnsemblProtists" id="EOD08179"/>
    </source>
</evidence>
<dbReference type="RefSeq" id="XP_005787030.1">
    <property type="nucleotide sequence ID" value="XM_005786973.1"/>
</dbReference>
<organism evidence="2 3">
    <name type="scientific">Emiliania huxleyi (strain CCMP1516)</name>
    <dbReference type="NCBI Taxonomy" id="280463"/>
    <lineage>
        <taxon>Eukaryota</taxon>
        <taxon>Haptista</taxon>
        <taxon>Haptophyta</taxon>
        <taxon>Prymnesiophyceae</taxon>
        <taxon>Isochrysidales</taxon>
        <taxon>Noelaerhabdaceae</taxon>
        <taxon>Emiliania</taxon>
    </lineage>
</organism>
<reference evidence="3" key="1">
    <citation type="journal article" date="2013" name="Nature">
        <title>Pan genome of the phytoplankton Emiliania underpins its global distribution.</title>
        <authorList>
            <person name="Read B.A."/>
            <person name="Kegel J."/>
            <person name="Klute M.J."/>
            <person name="Kuo A."/>
            <person name="Lefebvre S.C."/>
            <person name="Maumus F."/>
            <person name="Mayer C."/>
            <person name="Miller J."/>
            <person name="Monier A."/>
            <person name="Salamov A."/>
            <person name="Young J."/>
            <person name="Aguilar M."/>
            <person name="Claverie J.M."/>
            <person name="Frickenhaus S."/>
            <person name="Gonzalez K."/>
            <person name="Herman E.K."/>
            <person name="Lin Y.C."/>
            <person name="Napier J."/>
            <person name="Ogata H."/>
            <person name="Sarno A.F."/>
            <person name="Shmutz J."/>
            <person name="Schroeder D."/>
            <person name="de Vargas C."/>
            <person name="Verret F."/>
            <person name="von Dassow P."/>
            <person name="Valentin K."/>
            <person name="Van de Peer Y."/>
            <person name="Wheeler G."/>
            <person name="Dacks J.B."/>
            <person name="Delwiche C.F."/>
            <person name="Dyhrman S.T."/>
            <person name="Glockner G."/>
            <person name="John U."/>
            <person name="Richards T."/>
            <person name="Worden A.Z."/>
            <person name="Zhang X."/>
            <person name="Grigoriev I.V."/>
            <person name="Allen A.E."/>
            <person name="Bidle K."/>
            <person name="Borodovsky M."/>
            <person name="Bowler C."/>
            <person name="Brownlee C."/>
            <person name="Cock J.M."/>
            <person name="Elias M."/>
            <person name="Gladyshev V.N."/>
            <person name="Groth M."/>
            <person name="Guda C."/>
            <person name="Hadaegh A."/>
            <person name="Iglesias-Rodriguez M.D."/>
            <person name="Jenkins J."/>
            <person name="Jones B.M."/>
            <person name="Lawson T."/>
            <person name="Leese F."/>
            <person name="Lindquist E."/>
            <person name="Lobanov A."/>
            <person name="Lomsadze A."/>
            <person name="Malik S.B."/>
            <person name="Marsh M.E."/>
            <person name="Mackinder L."/>
            <person name="Mock T."/>
            <person name="Mueller-Roeber B."/>
            <person name="Pagarete A."/>
            <person name="Parker M."/>
            <person name="Probert I."/>
            <person name="Quesneville H."/>
            <person name="Raines C."/>
            <person name="Rensing S.A."/>
            <person name="Riano-Pachon D.M."/>
            <person name="Richier S."/>
            <person name="Rokitta S."/>
            <person name="Shiraiwa Y."/>
            <person name="Soanes D.M."/>
            <person name="van der Giezen M."/>
            <person name="Wahlund T.M."/>
            <person name="Williams B."/>
            <person name="Wilson W."/>
            <person name="Wolfe G."/>
            <person name="Wurch L.L."/>
        </authorList>
    </citation>
    <scope>NUCLEOTIDE SEQUENCE</scope>
</reference>
<dbReference type="Proteomes" id="UP000013827">
    <property type="component" value="Unassembled WGS sequence"/>
</dbReference>
<accession>A0A0D3IA94</accession>
<dbReference type="GeneID" id="17254323"/>
<dbReference type="GO" id="GO:0005525">
    <property type="term" value="F:GTP binding"/>
    <property type="evidence" value="ECO:0007669"/>
    <property type="project" value="InterPro"/>
</dbReference>
<dbReference type="Pfam" id="PF00735">
    <property type="entry name" value="Septin"/>
    <property type="match status" value="1"/>
</dbReference>
<dbReference type="PROSITE" id="PS51719">
    <property type="entry name" value="G_SEPTIN"/>
    <property type="match status" value="1"/>
</dbReference>
<dbReference type="AlphaFoldDB" id="A0A0D3IA94"/>
<feature type="domain" description="Septin-type G" evidence="1">
    <location>
        <begin position="1"/>
        <end position="108"/>
    </location>
</feature>
<name>A0A0D3IA94_EMIH1</name>
<dbReference type="PaxDb" id="2903-EOD08179"/>
<dbReference type="InterPro" id="IPR027417">
    <property type="entry name" value="P-loop_NTPase"/>
</dbReference>
<sequence>MKEIHTKVPIIPIIAKSDTMTSAEKKEFKEWVQQKLQEEEIKIFQFDPSTIDEMSRQAEVATGPPWAVMATKDTTIEDGEVKALRIYDWGAADAANPQHSDLLLRCRS</sequence>
<evidence type="ECO:0000313" key="3">
    <source>
        <dbReference type="Proteomes" id="UP000013827"/>
    </source>
</evidence>
<protein>
    <recommendedName>
        <fullName evidence="1">Septin-type G domain-containing protein</fullName>
    </recommendedName>
</protein>
<dbReference type="eggNOG" id="KOG2655">
    <property type="taxonomic scope" value="Eukaryota"/>
</dbReference>
<dbReference type="KEGG" id="ehx:EMIHUDRAFT_217757"/>
<dbReference type="EnsemblProtists" id="EOD34601">
    <property type="protein sequence ID" value="EOD34601"/>
    <property type="gene ID" value="EMIHUDRAFT_252858"/>
</dbReference>
<dbReference type="InterPro" id="IPR030379">
    <property type="entry name" value="G_SEPTIN_dom"/>
</dbReference>
<dbReference type="EnsemblProtists" id="EOD08179">
    <property type="protein sequence ID" value="EOD08179"/>
    <property type="gene ID" value="EMIHUDRAFT_217757"/>
</dbReference>
<proteinExistence type="predicted"/>
<evidence type="ECO:0000259" key="1">
    <source>
        <dbReference type="PROSITE" id="PS51719"/>
    </source>
</evidence>
<dbReference type="PANTHER" id="PTHR18884">
    <property type="entry name" value="SEPTIN"/>
    <property type="match status" value="1"/>
</dbReference>
<dbReference type="GeneID" id="17279876"/>
<keyword evidence="3" id="KW-1185">Reference proteome</keyword>
<reference evidence="2" key="2">
    <citation type="submission" date="2024-10" db="UniProtKB">
        <authorList>
            <consortium name="EnsemblProtists"/>
        </authorList>
    </citation>
    <scope>IDENTIFICATION</scope>
</reference>
<dbReference type="KEGG" id="ehx:EMIHUDRAFT_252858"/>